<organism evidence="1 2">
    <name type="scientific">Stutzerimonas stutzeri</name>
    <name type="common">Pseudomonas stutzeri</name>
    <dbReference type="NCBI Taxonomy" id="316"/>
    <lineage>
        <taxon>Bacteria</taxon>
        <taxon>Pseudomonadati</taxon>
        <taxon>Pseudomonadota</taxon>
        <taxon>Gammaproteobacteria</taxon>
        <taxon>Pseudomonadales</taxon>
        <taxon>Pseudomonadaceae</taxon>
        <taxon>Stutzerimonas</taxon>
    </lineage>
</organism>
<reference evidence="1 2" key="1">
    <citation type="submission" date="2019-12" db="EMBL/GenBank/DDBJ databases">
        <title>Complete genome sequence of Pseudomonas stutzeri.</title>
        <authorList>
            <person name="Lim S.R."/>
            <person name="Kim J.H."/>
        </authorList>
    </citation>
    <scope>NUCLEOTIDE SEQUENCE [LARGE SCALE GENOMIC DNA]</scope>
    <source>
        <strain evidence="1 2">PM101005</strain>
    </source>
</reference>
<name>A0A6I6LS17_STUST</name>
<gene>
    <name evidence="1" type="ORF">GQA94_18705</name>
</gene>
<proteinExistence type="predicted"/>
<dbReference type="EMBL" id="CP046902">
    <property type="protein sequence ID" value="QGZ31980.1"/>
    <property type="molecule type" value="Genomic_DNA"/>
</dbReference>
<protein>
    <submittedName>
        <fullName evidence="1">Uncharacterized protein</fullName>
    </submittedName>
</protein>
<accession>A0A6I6LS17</accession>
<dbReference type="AlphaFoldDB" id="A0A6I6LS17"/>
<sequence>MQSFGARVAAVALKWRGVRVLKKRRLREVLEFQGGEIIAFDVLVQPSAPGYGKSRPQDDA</sequence>
<dbReference type="RefSeq" id="WP_158189417.1">
    <property type="nucleotide sequence ID" value="NZ_CP046902.1"/>
</dbReference>
<evidence type="ECO:0000313" key="2">
    <source>
        <dbReference type="Proteomes" id="UP000438983"/>
    </source>
</evidence>
<dbReference type="Proteomes" id="UP000438983">
    <property type="component" value="Chromosome"/>
</dbReference>
<evidence type="ECO:0000313" key="1">
    <source>
        <dbReference type="EMBL" id="QGZ31980.1"/>
    </source>
</evidence>